<dbReference type="Gene3D" id="3.90.215.10">
    <property type="entry name" value="Gamma Fibrinogen, chain A, domain 1"/>
    <property type="match status" value="1"/>
</dbReference>
<feature type="domain" description="Fibrinogen C-terminal" evidence="7">
    <location>
        <begin position="92"/>
        <end position="310"/>
    </location>
</feature>
<evidence type="ECO:0000256" key="3">
    <source>
        <dbReference type="ARBA" id="ARBA00022729"/>
    </source>
</evidence>
<dbReference type="EMBL" id="VSWD01000014">
    <property type="protein sequence ID" value="KAK3083232.1"/>
    <property type="molecule type" value="Genomic_DNA"/>
</dbReference>
<reference evidence="8" key="1">
    <citation type="submission" date="2019-08" db="EMBL/GenBank/DDBJ databases">
        <title>The improved chromosome-level genome for the pearl oyster Pinctada fucata martensii using PacBio sequencing and Hi-C.</title>
        <authorList>
            <person name="Zheng Z."/>
        </authorList>
    </citation>
    <scope>NUCLEOTIDE SEQUENCE</scope>
    <source>
        <strain evidence="8">ZZ-2019</strain>
        <tissue evidence="8">Adductor muscle</tissue>
    </source>
</reference>
<organism evidence="8 9">
    <name type="scientific">Pinctada imbricata</name>
    <name type="common">Atlantic pearl-oyster</name>
    <name type="synonym">Pinctada martensii</name>
    <dbReference type="NCBI Taxonomy" id="66713"/>
    <lineage>
        <taxon>Eukaryota</taxon>
        <taxon>Metazoa</taxon>
        <taxon>Spiralia</taxon>
        <taxon>Lophotrochozoa</taxon>
        <taxon>Mollusca</taxon>
        <taxon>Bivalvia</taxon>
        <taxon>Autobranchia</taxon>
        <taxon>Pteriomorphia</taxon>
        <taxon>Pterioida</taxon>
        <taxon>Pterioidea</taxon>
        <taxon>Pteriidae</taxon>
        <taxon>Pinctada</taxon>
    </lineage>
</organism>
<evidence type="ECO:0000256" key="5">
    <source>
        <dbReference type="ARBA" id="ARBA00023157"/>
    </source>
</evidence>
<dbReference type="InterPro" id="IPR036056">
    <property type="entry name" value="Fibrinogen-like_C"/>
</dbReference>
<dbReference type="PANTHER" id="PTHR47221:SF6">
    <property type="entry name" value="FIBRINOGEN ALPHA CHAIN"/>
    <property type="match status" value="1"/>
</dbReference>
<dbReference type="Pfam" id="PF00147">
    <property type="entry name" value="Fibrinogen_C"/>
    <property type="match status" value="1"/>
</dbReference>
<dbReference type="GO" id="GO:0034116">
    <property type="term" value="P:positive regulation of heterotypic cell-cell adhesion"/>
    <property type="evidence" value="ECO:0007669"/>
    <property type="project" value="TreeGrafter"/>
</dbReference>
<evidence type="ECO:0000313" key="9">
    <source>
        <dbReference type="Proteomes" id="UP001186944"/>
    </source>
</evidence>
<comment type="subcellular location">
    <subcellularLocation>
        <location evidence="1">Secreted</location>
    </subcellularLocation>
</comment>
<keyword evidence="9" id="KW-1185">Reference proteome</keyword>
<dbReference type="GO" id="GO:0030674">
    <property type="term" value="F:protein-macromolecule adaptor activity"/>
    <property type="evidence" value="ECO:0007669"/>
    <property type="project" value="TreeGrafter"/>
</dbReference>
<comment type="caution">
    <text evidence="8">The sequence shown here is derived from an EMBL/GenBank/DDBJ whole genome shotgun (WGS) entry which is preliminary data.</text>
</comment>
<keyword evidence="5" id="KW-1015">Disulfide bond</keyword>
<keyword evidence="2" id="KW-0964">Secreted</keyword>
<keyword evidence="6" id="KW-0325">Glycoprotein</keyword>
<name>A0AA88XLD6_PINIB</name>
<dbReference type="GO" id="GO:0005201">
    <property type="term" value="F:extracellular matrix structural constituent"/>
    <property type="evidence" value="ECO:0007669"/>
    <property type="project" value="TreeGrafter"/>
</dbReference>
<dbReference type="PANTHER" id="PTHR47221">
    <property type="entry name" value="FIBRINOGEN ALPHA CHAIN"/>
    <property type="match status" value="1"/>
</dbReference>
<keyword evidence="4" id="KW-0175">Coiled coil</keyword>
<sequence length="310" mass="36101">MYSILPIFIVFGGYEPINAQYLPPFNTCPAAKFIENIRHLYLKKYWEIAVLKILYEEKQIQAEKDRVTLQMEMNSTVEQLQRRNDRLYGLVDQTKVNVRDCMWYMIEDIDAKSGVYNLSVNGVNVTAYCDMETASGGWTTIFARDETKTNNFTRSWIDYKIGFGSVPENYWIGNAIMHELTKDRPSEVYFKLTDDKNITKWAKYQNFTIGPEEEQFILNVNDTSYEGTAGDALIYGKHNAWSVNGMAFSTYDMDNDRHKKYKCAADGGWWMNKCGVSPLTLTAMWWVESRRSVHVKPRDDLKKVAMMIRF</sequence>
<dbReference type="InterPro" id="IPR002181">
    <property type="entry name" value="Fibrinogen_a/b/g_C_dom"/>
</dbReference>
<evidence type="ECO:0000256" key="2">
    <source>
        <dbReference type="ARBA" id="ARBA00022525"/>
    </source>
</evidence>
<dbReference type="NCBIfam" id="NF040941">
    <property type="entry name" value="GGGWT_bact"/>
    <property type="match status" value="1"/>
</dbReference>
<dbReference type="InterPro" id="IPR037579">
    <property type="entry name" value="FIB_ANG-like"/>
</dbReference>
<dbReference type="SUPFAM" id="SSF56496">
    <property type="entry name" value="Fibrinogen C-terminal domain-like"/>
    <property type="match status" value="1"/>
</dbReference>
<evidence type="ECO:0000256" key="1">
    <source>
        <dbReference type="ARBA" id="ARBA00004613"/>
    </source>
</evidence>
<evidence type="ECO:0000256" key="4">
    <source>
        <dbReference type="ARBA" id="ARBA00023054"/>
    </source>
</evidence>
<dbReference type="GO" id="GO:0005577">
    <property type="term" value="C:fibrinogen complex"/>
    <property type="evidence" value="ECO:0007669"/>
    <property type="project" value="TreeGrafter"/>
</dbReference>
<dbReference type="SMART" id="SM00186">
    <property type="entry name" value="FBG"/>
    <property type="match status" value="1"/>
</dbReference>
<evidence type="ECO:0000259" key="7">
    <source>
        <dbReference type="PROSITE" id="PS51406"/>
    </source>
</evidence>
<dbReference type="PROSITE" id="PS51406">
    <property type="entry name" value="FIBRINOGEN_C_2"/>
    <property type="match status" value="1"/>
</dbReference>
<accession>A0AA88XLD6</accession>
<protein>
    <recommendedName>
        <fullName evidence="7">Fibrinogen C-terminal domain-containing protein</fullName>
    </recommendedName>
</protein>
<evidence type="ECO:0000313" key="8">
    <source>
        <dbReference type="EMBL" id="KAK3083232.1"/>
    </source>
</evidence>
<dbReference type="Gene3D" id="4.10.530.10">
    <property type="entry name" value="Gamma-fibrinogen Carboxyl Terminal Fragment, domain 2"/>
    <property type="match status" value="1"/>
</dbReference>
<keyword evidence="3" id="KW-0732">Signal</keyword>
<dbReference type="InterPro" id="IPR014716">
    <property type="entry name" value="Fibrinogen_a/b/g_C_1"/>
</dbReference>
<proteinExistence type="predicted"/>
<dbReference type="AlphaFoldDB" id="A0AA88XLD6"/>
<gene>
    <name evidence="8" type="ORF">FSP39_017384</name>
</gene>
<dbReference type="Proteomes" id="UP001186944">
    <property type="component" value="Unassembled WGS sequence"/>
</dbReference>
<evidence type="ECO:0000256" key="6">
    <source>
        <dbReference type="ARBA" id="ARBA00023180"/>
    </source>
</evidence>